<proteinExistence type="inferred from homology"/>
<dbReference type="KEGG" id="ngl:RG1141_CH15630"/>
<gene>
    <name evidence="3" type="ORF">RG1141_CH15630</name>
</gene>
<dbReference type="Gene3D" id="3.30.530.20">
    <property type="match status" value="1"/>
</dbReference>
<evidence type="ECO:0000313" key="3">
    <source>
        <dbReference type="EMBL" id="CDN53906.1"/>
    </source>
</evidence>
<dbReference type="InterPro" id="IPR005031">
    <property type="entry name" value="COQ10_START"/>
</dbReference>
<evidence type="ECO:0000256" key="1">
    <source>
        <dbReference type="ARBA" id="ARBA00008918"/>
    </source>
</evidence>
<accession>A0A068T7A0</accession>
<evidence type="ECO:0000259" key="2">
    <source>
        <dbReference type="Pfam" id="PF03364"/>
    </source>
</evidence>
<dbReference type="eggNOG" id="COG2867">
    <property type="taxonomic scope" value="Bacteria"/>
</dbReference>
<dbReference type="InterPro" id="IPR023393">
    <property type="entry name" value="START-like_dom_sf"/>
</dbReference>
<dbReference type="PANTHER" id="PTHR12901">
    <property type="entry name" value="SPERM PROTEIN HOMOLOG"/>
    <property type="match status" value="1"/>
</dbReference>
<feature type="domain" description="Coenzyme Q-binding protein COQ10 START" evidence="2">
    <location>
        <begin position="10"/>
        <end position="147"/>
    </location>
</feature>
<reference evidence="4" key="1">
    <citation type="journal article" date="2014" name="BMC Genomics">
        <title>Genome sequencing of two Neorhizobium galegae strains reveals a noeT gene responsible for the unusual acetylation of the nodulation factors.</title>
        <authorList>
            <person name="Osterman J."/>
            <person name="Marsh J."/>
            <person name="Laine P.K."/>
            <person name="Zeng Z."/>
            <person name="Alatalo E."/>
            <person name="Sullivan J.T."/>
            <person name="Young J.P."/>
            <person name="Thomas-Oates J."/>
            <person name="Paulin L."/>
            <person name="Lindstrom K."/>
        </authorList>
    </citation>
    <scope>NUCLEOTIDE SEQUENCE [LARGE SCALE GENOMIC DNA]</scope>
    <source>
        <strain evidence="4">HAMBI 1141</strain>
    </source>
</reference>
<dbReference type="GO" id="GO:0048039">
    <property type="term" value="F:ubiquinone binding"/>
    <property type="evidence" value="ECO:0007669"/>
    <property type="project" value="InterPro"/>
</dbReference>
<dbReference type="CDD" id="cd07813">
    <property type="entry name" value="COQ10p_like"/>
    <property type="match status" value="1"/>
</dbReference>
<comment type="similarity">
    <text evidence="1">Belongs to the ribosome association toxin RatA family.</text>
</comment>
<dbReference type="Proteomes" id="UP000028186">
    <property type="component" value="Chromosome I"/>
</dbReference>
<dbReference type="RefSeq" id="WP_038542652.1">
    <property type="nucleotide sequence ID" value="NZ_HG938355.1"/>
</dbReference>
<protein>
    <submittedName>
        <fullName evidence="3">Oligoketide cyclase/lipid transport protein</fullName>
    </submittedName>
</protein>
<dbReference type="SUPFAM" id="SSF55961">
    <property type="entry name" value="Bet v1-like"/>
    <property type="match status" value="1"/>
</dbReference>
<dbReference type="HOGENOM" id="CLU_079653_3_0_5"/>
<dbReference type="PATRIC" id="fig|1028801.3.peg.1582"/>
<name>A0A068T7A0_NEOGA</name>
<dbReference type="GO" id="GO:0045333">
    <property type="term" value="P:cellular respiration"/>
    <property type="evidence" value="ECO:0007669"/>
    <property type="project" value="InterPro"/>
</dbReference>
<dbReference type="EMBL" id="HG938355">
    <property type="protein sequence ID" value="CDN53906.1"/>
    <property type="molecule type" value="Genomic_DNA"/>
</dbReference>
<organism evidence="3 4">
    <name type="scientific">Neorhizobium galegae bv. officinalis bv. officinalis str. HAMBI 1141</name>
    <dbReference type="NCBI Taxonomy" id="1028801"/>
    <lineage>
        <taxon>Bacteria</taxon>
        <taxon>Pseudomonadati</taxon>
        <taxon>Pseudomonadota</taxon>
        <taxon>Alphaproteobacteria</taxon>
        <taxon>Hyphomicrobiales</taxon>
        <taxon>Rhizobiaceae</taxon>
        <taxon>Rhizobium/Agrobacterium group</taxon>
        <taxon>Neorhizobium</taxon>
    </lineage>
</organism>
<dbReference type="AlphaFoldDB" id="A0A068T7A0"/>
<dbReference type="InterPro" id="IPR044996">
    <property type="entry name" value="COQ10-like"/>
</dbReference>
<evidence type="ECO:0000313" key="4">
    <source>
        <dbReference type="Proteomes" id="UP000028186"/>
    </source>
</evidence>
<dbReference type="PANTHER" id="PTHR12901:SF10">
    <property type="entry name" value="COENZYME Q-BINDING PROTEIN COQ10, MITOCHONDRIAL"/>
    <property type="match status" value="1"/>
</dbReference>
<sequence length="155" mass="17692">MPKFEIRRPVKHSAEKMYALVADVEKYPQFLPLCEALAVRSSKERDGKTLLVADMTVGYKAIRETFTTQVLLNPAERIIDVKYIEGPFKYLDNRWSFEPAAAGSPNAGPEGCVVHFYIDYEFKSMILGALMGSMFDRAFRMFAEAFEKRADKIYA</sequence>
<dbReference type="Pfam" id="PF03364">
    <property type="entry name" value="Polyketide_cyc"/>
    <property type="match status" value="1"/>
</dbReference>